<evidence type="ECO:0000313" key="9">
    <source>
        <dbReference type="EMBL" id="KAB7741244.1"/>
    </source>
</evidence>
<dbReference type="InterPro" id="IPR003834">
    <property type="entry name" value="Cyt_c_assmbl_TM_dom"/>
</dbReference>
<dbReference type="PANTHER" id="PTHR31272:SF4">
    <property type="entry name" value="CYTOCHROME C-TYPE BIOGENESIS PROTEIN HI_1454-RELATED"/>
    <property type="match status" value="1"/>
</dbReference>
<reference evidence="9 10" key="1">
    <citation type="submission" date="2019-09" db="EMBL/GenBank/DDBJ databases">
        <title>Parvibaculum sedimenti sp. nov., isolated from sediment.</title>
        <authorList>
            <person name="Wang Y."/>
        </authorList>
    </citation>
    <scope>NUCLEOTIDE SEQUENCE [LARGE SCALE GENOMIC DNA]</scope>
    <source>
        <strain evidence="9 10">HXT-9</strain>
    </source>
</reference>
<feature type="transmembrane region" description="Helical" evidence="7">
    <location>
        <begin position="58"/>
        <end position="78"/>
    </location>
</feature>
<dbReference type="InterPro" id="IPR051790">
    <property type="entry name" value="Cytochrome_c-biogenesis_DsbD"/>
</dbReference>
<evidence type="ECO:0000256" key="5">
    <source>
        <dbReference type="ARBA" id="ARBA00022989"/>
    </source>
</evidence>
<feature type="transmembrane region" description="Helical" evidence="7">
    <location>
        <begin position="6"/>
        <end position="37"/>
    </location>
</feature>
<feature type="transmembrane region" description="Helical" evidence="7">
    <location>
        <begin position="219"/>
        <end position="252"/>
    </location>
</feature>
<accession>A0A6N6VQ88</accession>
<evidence type="ECO:0000256" key="2">
    <source>
        <dbReference type="ARBA" id="ARBA00006143"/>
    </source>
</evidence>
<feature type="domain" description="Cytochrome C biogenesis protein transmembrane" evidence="8">
    <location>
        <begin position="13"/>
        <end position="233"/>
    </location>
</feature>
<keyword evidence="4" id="KW-0201">Cytochrome c-type biogenesis</keyword>
<comment type="caution">
    <text evidence="9">The sequence shown here is derived from an EMBL/GenBank/DDBJ whole genome shotgun (WGS) entry which is preliminary data.</text>
</comment>
<dbReference type="GO" id="GO:0016020">
    <property type="term" value="C:membrane"/>
    <property type="evidence" value="ECO:0007669"/>
    <property type="project" value="UniProtKB-SubCell"/>
</dbReference>
<evidence type="ECO:0000256" key="7">
    <source>
        <dbReference type="SAM" id="Phobius"/>
    </source>
</evidence>
<evidence type="ECO:0000259" key="8">
    <source>
        <dbReference type="Pfam" id="PF02683"/>
    </source>
</evidence>
<feature type="transmembrane region" description="Helical" evidence="7">
    <location>
        <begin position="182"/>
        <end position="207"/>
    </location>
</feature>
<feature type="transmembrane region" description="Helical" evidence="7">
    <location>
        <begin position="144"/>
        <end position="170"/>
    </location>
</feature>
<dbReference type="EMBL" id="WESC01000004">
    <property type="protein sequence ID" value="KAB7741244.1"/>
    <property type="molecule type" value="Genomic_DNA"/>
</dbReference>
<comment type="subcellular location">
    <subcellularLocation>
        <location evidence="1">Membrane</location>
        <topology evidence="1">Multi-pass membrane protein</topology>
    </subcellularLocation>
</comment>
<keyword evidence="6 7" id="KW-0472">Membrane</keyword>
<name>A0A6N6VQ88_9HYPH</name>
<dbReference type="Proteomes" id="UP000468901">
    <property type="component" value="Unassembled WGS sequence"/>
</dbReference>
<dbReference type="GO" id="GO:0017004">
    <property type="term" value="P:cytochrome complex assembly"/>
    <property type="evidence" value="ECO:0007669"/>
    <property type="project" value="UniProtKB-KW"/>
</dbReference>
<dbReference type="PANTHER" id="PTHR31272">
    <property type="entry name" value="CYTOCHROME C-TYPE BIOGENESIS PROTEIN HI_1454-RELATED"/>
    <property type="match status" value="1"/>
</dbReference>
<keyword evidence="10" id="KW-1185">Reference proteome</keyword>
<organism evidence="9 10">
    <name type="scientific">Parvibaculum sedimenti</name>
    <dbReference type="NCBI Taxonomy" id="2608632"/>
    <lineage>
        <taxon>Bacteria</taxon>
        <taxon>Pseudomonadati</taxon>
        <taxon>Pseudomonadota</taxon>
        <taxon>Alphaproteobacteria</taxon>
        <taxon>Hyphomicrobiales</taxon>
        <taxon>Parvibaculaceae</taxon>
        <taxon>Parvibaculum</taxon>
    </lineage>
</organism>
<evidence type="ECO:0000313" key="10">
    <source>
        <dbReference type="Proteomes" id="UP000468901"/>
    </source>
</evidence>
<proteinExistence type="inferred from homology"/>
<feature type="transmembrane region" description="Helical" evidence="7">
    <location>
        <begin position="98"/>
        <end position="118"/>
    </location>
</feature>
<dbReference type="AlphaFoldDB" id="A0A6N6VQ88"/>
<dbReference type="Pfam" id="PF02683">
    <property type="entry name" value="DsbD_TM"/>
    <property type="match status" value="1"/>
</dbReference>
<evidence type="ECO:0000256" key="3">
    <source>
        <dbReference type="ARBA" id="ARBA00022692"/>
    </source>
</evidence>
<protein>
    <submittedName>
        <fullName evidence="9">Cytochrome c biogenesis protein CcdA</fullName>
    </submittedName>
</protein>
<evidence type="ECO:0000256" key="1">
    <source>
        <dbReference type="ARBA" id="ARBA00004141"/>
    </source>
</evidence>
<comment type="similarity">
    <text evidence="2">Belongs to the DsbD family.</text>
</comment>
<keyword evidence="5 7" id="KW-1133">Transmembrane helix</keyword>
<evidence type="ECO:0000256" key="6">
    <source>
        <dbReference type="ARBA" id="ARBA00023136"/>
    </source>
</evidence>
<dbReference type="RefSeq" id="WP_152215216.1">
    <property type="nucleotide sequence ID" value="NZ_WESC01000004.1"/>
</dbReference>
<evidence type="ECO:0000256" key="4">
    <source>
        <dbReference type="ARBA" id="ARBA00022748"/>
    </source>
</evidence>
<sequence>MTDLNISYAAAAAGGLLSFLSPCVLPLVPAYLCFIAGTSFEELTKDEAQGHEKLTQRVAIGAIGFVLGFTTIFVALGASASAINPYILAHKETLGRVAGLIIIVFGLHYMGIFRIALLNREARFQPERIGDVTQSLWMQFLSPYVLGLAFAFGWTPCIGPILATILAIAASQESLRAGVALLATYSLGLGIPFLAAAFAIRGFLAFAKRIRSHMQAIEIAAGVLLAGTGLLMVLGSFETIAITLINLFPFLAKLG</sequence>
<gene>
    <name evidence="9" type="ORF">F2P47_05720</name>
</gene>
<keyword evidence="3 7" id="KW-0812">Transmembrane</keyword>